<dbReference type="Proteomes" id="UP000310158">
    <property type="component" value="Unassembled WGS sequence"/>
</dbReference>
<evidence type="ECO:0000313" key="1">
    <source>
        <dbReference type="EMBL" id="THH15948.1"/>
    </source>
</evidence>
<comment type="caution">
    <text evidence="1">The sequence shown here is derived from an EMBL/GenBank/DDBJ whole genome shotgun (WGS) entry which is preliminary data.</text>
</comment>
<keyword evidence="2" id="KW-1185">Reference proteome</keyword>
<accession>A0A4S4LVV7</accession>
<dbReference type="AlphaFoldDB" id="A0A4S4LVV7"/>
<evidence type="ECO:0000313" key="2">
    <source>
        <dbReference type="Proteomes" id="UP000310158"/>
    </source>
</evidence>
<name>A0A4S4LVV7_9AGAM</name>
<dbReference type="OrthoDB" id="4696206at2759"/>
<organism evidence="1 2">
    <name type="scientific">Bondarzewia mesenterica</name>
    <dbReference type="NCBI Taxonomy" id="1095465"/>
    <lineage>
        <taxon>Eukaryota</taxon>
        <taxon>Fungi</taxon>
        <taxon>Dikarya</taxon>
        <taxon>Basidiomycota</taxon>
        <taxon>Agaricomycotina</taxon>
        <taxon>Agaricomycetes</taxon>
        <taxon>Russulales</taxon>
        <taxon>Bondarzewiaceae</taxon>
        <taxon>Bondarzewia</taxon>
    </lineage>
</organism>
<reference evidence="1 2" key="1">
    <citation type="submission" date="2019-02" db="EMBL/GenBank/DDBJ databases">
        <title>Genome sequencing of the rare red list fungi Bondarzewia mesenterica.</title>
        <authorList>
            <person name="Buettner E."/>
            <person name="Kellner H."/>
        </authorList>
    </citation>
    <scope>NUCLEOTIDE SEQUENCE [LARGE SCALE GENOMIC DNA]</scope>
    <source>
        <strain evidence="1 2">DSM 108281</strain>
    </source>
</reference>
<gene>
    <name evidence="1" type="ORF">EW146_g4618</name>
</gene>
<dbReference type="EMBL" id="SGPL01000182">
    <property type="protein sequence ID" value="THH15948.1"/>
    <property type="molecule type" value="Genomic_DNA"/>
</dbReference>
<protein>
    <submittedName>
        <fullName evidence="1">Uncharacterized protein</fullName>
    </submittedName>
</protein>
<sequence length="232" mass="26443">MTALILSDRGKRWILILRPLVKAPGHGRIWQSPAALQDFKSSPAYKHLLTALSSLYPTSNSPSNVTVTSTTISFGRTLTYQPLHPHTQLRHVYFPTPLTPSRLAAIDAIQGLVYPYFFGISNTSTSTHKYAYRTRPTKGWVEGARKWEGKECEVLVWVMFWKGREEERVFLEGVKRMRTRKGAEDGTAVYEGEVSVFEIWENELRGQGALGWVDEYVDFEMVPGFFKGDPWP</sequence>
<proteinExistence type="predicted"/>